<feature type="coiled-coil region" evidence="1">
    <location>
        <begin position="449"/>
        <end position="518"/>
    </location>
</feature>
<keyword evidence="4" id="KW-1185">Reference proteome</keyword>
<gene>
    <name evidence="3" type="ORF">DO97_04275</name>
</gene>
<evidence type="ECO:0000313" key="3">
    <source>
        <dbReference type="EMBL" id="KGF72919.1"/>
    </source>
</evidence>
<dbReference type="EMBL" id="JJML01000017">
    <property type="protein sequence ID" value="KGF72919.1"/>
    <property type="molecule type" value="Genomic_DNA"/>
</dbReference>
<reference evidence="3 4" key="1">
    <citation type="journal article" date="2014" name="Mol. Ecol.">
        <title>Evolution of Synechococcus.</title>
        <authorList>
            <person name="Dvorak P."/>
            <person name="Casamatta D."/>
            <person name="Hasler P."/>
            <person name="Poulickova A."/>
            <person name="Ondrej V."/>
            <person name="Sanges R."/>
        </authorList>
    </citation>
    <scope>NUCLEOTIDE SEQUENCE [LARGE SCALE GENOMIC DNA]</scope>
    <source>
        <strain evidence="3 4">CAUP A 1101</strain>
    </source>
</reference>
<dbReference type="RefSeq" id="WP_036532611.1">
    <property type="nucleotide sequence ID" value="NZ_JJML01000017.1"/>
</dbReference>
<dbReference type="Proteomes" id="UP000030170">
    <property type="component" value="Unassembled WGS sequence"/>
</dbReference>
<dbReference type="AlphaFoldDB" id="A0A098TKV2"/>
<name>A0A098TKV2_9CYAN</name>
<evidence type="ECO:0000256" key="2">
    <source>
        <dbReference type="SAM" id="MobiDB-lite"/>
    </source>
</evidence>
<sequence length="620" mass="71317">MSKVLIAGTPASIWERYQSWFSAKEIEIIRPSQPLPDAHAFVWHDFQNLDAVLRSDSGTIAILGYISPWMMLHHGLVTGQPGEQLLAEWQAGTKAMLQLKYAYPQACFLVNLDYLDVQAWPHLWQRLGIASPAPGVTEFRQPVDNNLQDWGNLCVPLLSPQLPELNELYLCLESHAELLGREPDFNYENRSQSLPAVPEILNVWFNVSQRLQQLAQTSTELTTVKAQILQAQSATEALQLNLEQQKSLLQDMQAGAELTLSQTQSELEQFQIRDQQLTEELAQTKFQALQSGQELRQFQSQLLQAHLELQQSQTHEQHLTEELARSQDQLQQTHAELQISQTQHQQTEQALAQTKLQALQSDQELKQLHSQLLQAHLELQQSQTREQYLTEELARSQTQLQQTHAELQTSQTQHQQTEKALAQSNIQALQAGQELKQFRSQSLRVQVELEESQTREQQLTEKLANTQAQLQQTHTQQQLTQGLLEQSQIQLRQTQTLLEQFQSQLRQSQGQLERMQLAQRLTSQPDQQLPIDYQLLVWDAYSAYHHANLTEMTQCLKKSLKHTPLTHSETILNWLQRFAEFSLERGNHFDTYILTNSAEWQQLVKSITSPKRRVLSNTSK</sequence>
<comment type="caution">
    <text evidence="3">The sequence shown here is derived from an EMBL/GenBank/DDBJ whole genome shotgun (WGS) entry which is preliminary data.</text>
</comment>
<evidence type="ECO:0000256" key="1">
    <source>
        <dbReference type="SAM" id="Coils"/>
    </source>
</evidence>
<dbReference type="STRING" id="1497020.DO97_04275"/>
<organism evidence="3 4">
    <name type="scientific">Neosynechococcus sphagnicola sy1</name>
    <dbReference type="NCBI Taxonomy" id="1497020"/>
    <lineage>
        <taxon>Bacteria</taxon>
        <taxon>Bacillati</taxon>
        <taxon>Cyanobacteriota</taxon>
        <taxon>Cyanophyceae</taxon>
        <taxon>Neosynechococcales</taxon>
        <taxon>Neosynechococcaceae</taxon>
        <taxon>Neosynechococcus</taxon>
    </lineage>
</organism>
<keyword evidence="1" id="KW-0175">Coiled coil</keyword>
<feature type="region of interest" description="Disordered" evidence="2">
    <location>
        <begin position="400"/>
        <end position="419"/>
    </location>
</feature>
<protein>
    <submittedName>
        <fullName evidence="3">Uncharacterized protein</fullName>
    </submittedName>
</protein>
<feature type="compositionally biased region" description="Polar residues" evidence="2">
    <location>
        <begin position="400"/>
        <end position="415"/>
    </location>
</feature>
<dbReference type="OrthoDB" id="420478at2"/>
<proteinExistence type="predicted"/>
<evidence type="ECO:0000313" key="4">
    <source>
        <dbReference type="Proteomes" id="UP000030170"/>
    </source>
</evidence>
<accession>A0A098TKV2</accession>